<dbReference type="PANTHER" id="PTHR46928:SF1">
    <property type="entry name" value="MESENCHYME-SPECIFIC CELL SURFACE GLYCOPROTEIN"/>
    <property type="match status" value="1"/>
</dbReference>
<organism evidence="3 4">
    <name type="scientific">Thorsellia anophelis DSM 18579</name>
    <dbReference type="NCBI Taxonomy" id="1123402"/>
    <lineage>
        <taxon>Bacteria</taxon>
        <taxon>Pseudomonadati</taxon>
        <taxon>Pseudomonadota</taxon>
        <taxon>Gammaproteobacteria</taxon>
        <taxon>Enterobacterales</taxon>
        <taxon>Thorselliaceae</taxon>
        <taxon>Thorsellia</taxon>
    </lineage>
</organism>
<keyword evidence="1" id="KW-0732">Signal</keyword>
<feature type="chain" id="PRO_5017198390" evidence="1">
    <location>
        <begin position="27"/>
        <end position="742"/>
    </location>
</feature>
<dbReference type="OrthoDB" id="9803927at2"/>
<dbReference type="InterPro" id="IPR052956">
    <property type="entry name" value="Mesenchyme-surface_protein"/>
</dbReference>
<dbReference type="EMBL" id="FOHV01000003">
    <property type="protein sequence ID" value="SES81018.1"/>
    <property type="molecule type" value="Genomic_DNA"/>
</dbReference>
<dbReference type="SUPFAM" id="SSF50969">
    <property type="entry name" value="YVTN repeat-like/Quinoprotein amine dehydrogenase"/>
    <property type="match status" value="1"/>
</dbReference>
<dbReference type="InterPro" id="IPR015943">
    <property type="entry name" value="WD40/YVTN_repeat-like_dom_sf"/>
</dbReference>
<dbReference type="Proteomes" id="UP000242642">
    <property type="component" value="Unassembled WGS sequence"/>
</dbReference>
<dbReference type="SUPFAM" id="SSF75011">
    <property type="entry name" value="3-carboxy-cis,cis-mucoante lactonizing enzyme"/>
    <property type="match status" value="1"/>
</dbReference>
<evidence type="ECO:0000313" key="4">
    <source>
        <dbReference type="Proteomes" id="UP000242642"/>
    </source>
</evidence>
<protein>
    <submittedName>
        <fullName evidence="3">Esterase-like activity of phytase</fullName>
    </submittedName>
</protein>
<dbReference type="InterPro" id="IPR011044">
    <property type="entry name" value="Quino_amine_DH_bsu"/>
</dbReference>
<accession>A0A1H9ZHQ3</accession>
<feature type="signal peptide" evidence="1">
    <location>
        <begin position="1"/>
        <end position="26"/>
    </location>
</feature>
<dbReference type="PANTHER" id="PTHR46928">
    <property type="entry name" value="MESENCHYME-SPECIFIC CELL SURFACE GLYCOPROTEIN"/>
    <property type="match status" value="1"/>
</dbReference>
<dbReference type="RefSeq" id="WP_093317694.1">
    <property type="nucleotide sequence ID" value="NZ_FOHV01000003.1"/>
</dbReference>
<feature type="domain" description="Phytase-like" evidence="2">
    <location>
        <begin position="468"/>
        <end position="729"/>
    </location>
</feature>
<evidence type="ECO:0000259" key="2">
    <source>
        <dbReference type="Pfam" id="PF13449"/>
    </source>
</evidence>
<name>A0A1H9ZHQ3_9GAMM</name>
<keyword evidence="4" id="KW-1185">Reference proteome</keyword>
<reference evidence="4" key="1">
    <citation type="submission" date="2016-10" db="EMBL/GenBank/DDBJ databases">
        <authorList>
            <person name="Varghese N."/>
            <person name="Submissions S."/>
        </authorList>
    </citation>
    <scope>NUCLEOTIDE SEQUENCE [LARGE SCALE GENOMIC DNA]</scope>
    <source>
        <strain evidence="4">DSM 18579</strain>
    </source>
</reference>
<evidence type="ECO:0000256" key="1">
    <source>
        <dbReference type="SAM" id="SignalP"/>
    </source>
</evidence>
<evidence type="ECO:0000313" key="3">
    <source>
        <dbReference type="EMBL" id="SES81018.1"/>
    </source>
</evidence>
<dbReference type="Gene3D" id="2.130.10.10">
    <property type="entry name" value="YVTN repeat-like/Quinoprotein amine dehydrogenase"/>
    <property type="match status" value="2"/>
</dbReference>
<sequence length="742" mass="80908">MKKIKLSKLGMALSILLGTLTLPAVAAEVTNPFKLVSHYPVDGVAEIVTATPDGQYLFYTNAAKGTLHLVDVKNPASPISLPTLQLTDSESQKVEPTSVAISPDGQYAFVVIRTGDDKAKASNGKLKIFDISDINNIKLKDSVVVGSGPDSIDLIGEADTLRAVIAIEDEETDEEGDATIPGVRPGSIDVVYLGGLYSGKALYVETIELVDALKATPQVNYPEDPQPEFVSVNHNTAQVAVTLQENNAIALLDLSNPEKATLSKVFSTLTVKRDNNADLKKDGEIHLKESFEGRREADAVTWISDTIFAIANEGDTKKGDDGIYPGARGFTLFDNNGNIIYETFDKTEANAVIYGHYPDSRSAAKGVEIEGILSAEFDGQNYLFVGSERGSFVEVYQVGTNQELEFVQLLPTGISPEGLTSVHNKATGKELFVTANEKDGSLSIFEYAPNTKSDMTSPVIKSTGTDLPWGSLSGLTHDETYLYAVPDNAFKPSRIFRINPAVDANGVVSLDKAIFIKDENGESIDLDLEGISYTPSGFWLAVEGEKVEENVILKTDLDGKIIKRISLPNQLIAQFVDKEISTGFEGIAVSEDESNIYVALQRGVNPSEPFATIIHYDVKNDKWLFSPYPLDQNTRNAEKYWTGISDLALDSKGQLLVLERDKGGDNQGAINAEIKKVYRVDANEFMSDRPSILKKTLVSDLVSEYRYLNEKVEGMTQFKGDIWVVNDNDGAGKTRLINIGNR</sequence>
<gene>
    <name evidence="3" type="ORF">SAMN02583745_00598</name>
</gene>
<dbReference type="InterPro" id="IPR027372">
    <property type="entry name" value="Phytase-like_dom"/>
</dbReference>
<proteinExistence type="predicted"/>
<dbReference type="Pfam" id="PF13449">
    <property type="entry name" value="Phytase-like"/>
    <property type="match status" value="1"/>
</dbReference>
<dbReference type="STRING" id="1123402.SAMN02583745_00598"/>
<dbReference type="AlphaFoldDB" id="A0A1H9ZHQ3"/>